<dbReference type="GO" id="GO:0046872">
    <property type="term" value="F:metal ion binding"/>
    <property type="evidence" value="ECO:0007669"/>
    <property type="project" value="UniProtKB-KW"/>
</dbReference>
<accession>Q6AP89</accession>
<evidence type="ECO:0000259" key="9">
    <source>
        <dbReference type="PROSITE" id="PS51379"/>
    </source>
</evidence>
<evidence type="ECO:0000256" key="6">
    <source>
        <dbReference type="ARBA" id="ARBA00023002"/>
    </source>
</evidence>
<evidence type="ECO:0000313" key="10">
    <source>
        <dbReference type="EMBL" id="CAG35835.1"/>
    </source>
</evidence>
<evidence type="ECO:0000256" key="2">
    <source>
        <dbReference type="ARBA" id="ARBA00006561"/>
    </source>
</evidence>
<evidence type="ECO:0000256" key="4">
    <source>
        <dbReference type="ARBA" id="ARBA00022723"/>
    </source>
</evidence>
<keyword evidence="5" id="KW-0274">FAD</keyword>
<gene>
    <name evidence="10" type="ordered locus">DP1106</name>
</gene>
<evidence type="ECO:0000256" key="8">
    <source>
        <dbReference type="ARBA" id="ARBA00023014"/>
    </source>
</evidence>
<dbReference type="PROSITE" id="PS00198">
    <property type="entry name" value="4FE4S_FER_1"/>
    <property type="match status" value="1"/>
</dbReference>
<comment type="cofactor">
    <cofactor evidence="1">
        <name>FAD</name>
        <dbReference type="ChEBI" id="CHEBI:57692"/>
    </cofactor>
</comment>
<feature type="domain" description="4Fe-4S ferredoxin-type" evidence="9">
    <location>
        <begin position="126"/>
        <end position="156"/>
    </location>
</feature>
<dbReference type="GO" id="GO:0051539">
    <property type="term" value="F:4 iron, 4 sulfur cluster binding"/>
    <property type="evidence" value="ECO:0007669"/>
    <property type="project" value="UniProtKB-KW"/>
</dbReference>
<dbReference type="HOGENOM" id="CLU_020302_1_0_7"/>
<evidence type="ECO:0000256" key="7">
    <source>
        <dbReference type="ARBA" id="ARBA00023004"/>
    </source>
</evidence>
<dbReference type="PROSITE" id="PS51379">
    <property type="entry name" value="4FE4S_FER_2"/>
    <property type="match status" value="1"/>
</dbReference>
<keyword evidence="7" id="KW-0408">Iron</keyword>
<evidence type="ECO:0000256" key="5">
    <source>
        <dbReference type="ARBA" id="ARBA00022827"/>
    </source>
</evidence>
<keyword evidence="3" id="KW-0004">4Fe-4S</keyword>
<dbReference type="AlphaFoldDB" id="Q6AP89"/>
<dbReference type="Pfam" id="PF12831">
    <property type="entry name" value="FAD_oxidored"/>
    <property type="match status" value="1"/>
</dbReference>
<dbReference type="PANTHER" id="PTHR43498:SF1">
    <property type="entry name" value="COB--COM HETERODISULFIDE REDUCTASE IRON-SULFUR SUBUNIT A"/>
    <property type="match status" value="1"/>
</dbReference>
<dbReference type="InterPro" id="IPR039650">
    <property type="entry name" value="HdrA-like"/>
</dbReference>
<proteinExistence type="inferred from homology"/>
<name>Q6AP89_DESPS</name>
<keyword evidence="5" id="KW-0285">Flavoprotein</keyword>
<keyword evidence="11" id="KW-1185">Reference proteome</keyword>
<keyword evidence="8" id="KW-0411">Iron-sulfur</keyword>
<protein>
    <submittedName>
        <fullName evidence="10">Probable heterodisulfide reductase, subunit A (HdrA)</fullName>
    </submittedName>
</protein>
<dbReference type="EMBL" id="CR522870">
    <property type="protein sequence ID" value="CAG35835.1"/>
    <property type="molecule type" value="Genomic_DNA"/>
</dbReference>
<dbReference type="InterPro" id="IPR036188">
    <property type="entry name" value="FAD/NAD-bd_sf"/>
</dbReference>
<dbReference type="KEGG" id="dps:DP1106"/>
<dbReference type="STRING" id="177439.DP1106"/>
<dbReference type="Gene3D" id="3.50.50.60">
    <property type="entry name" value="FAD/NAD(P)-binding domain"/>
    <property type="match status" value="2"/>
</dbReference>
<evidence type="ECO:0000313" key="11">
    <source>
        <dbReference type="Proteomes" id="UP000000602"/>
    </source>
</evidence>
<evidence type="ECO:0000256" key="1">
    <source>
        <dbReference type="ARBA" id="ARBA00001974"/>
    </source>
</evidence>
<sequence length="445" mass="48103">MVSVGVLWLNLVPIVNILRVIGRYGMTDEQGTSGAVLVVGGGISGLTAALETAEVGNDVFLIEKSPCFGGRVSQLNQYFPKLCPPSCGLEINFRRVKENRGIRTYSMTTVKSVTGEAGNYEVTLEIAPRYVNSNCTACGACSAACPDEVANEFNFGMDMRKAAYLPHEMAFPRRYVIDKDALSPAGAEAVVAACKYGAVDLDMQPETVVIQVGSIIWATGWNPYDPAKMDNLKYGQSDAIVTNMMIERMASPNGPTSGKILRPGDNKEPESIAFVQCAGSRDENHLEYCSSVCCMATFKHMTYVREQYPDAQIYVFYIDLRTPGKYEKFREQRMADEKATFIKGKVADIIIEADGGVTVVAEDALTGNKKNQKVDMVVLATGMQPSFATGAPVGLEVDSNGFIISDFNKGMIAAGCAKKPVDVVTTTQSSTAAALKAIQISRRSN</sequence>
<reference evidence="11" key="1">
    <citation type="journal article" date="2004" name="Environ. Microbiol.">
        <title>The genome of Desulfotalea psychrophila, a sulfate-reducing bacterium from permanently cold Arctic sediments.</title>
        <authorList>
            <person name="Rabus R."/>
            <person name="Ruepp A."/>
            <person name="Frickey T."/>
            <person name="Rattei T."/>
            <person name="Fartmann B."/>
            <person name="Stark M."/>
            <person name="Bauer M."/>
            <person name="Zibat A."/>
            <person name="Lombardot T."/>
            <person name="Becker I."/>
            <person name="Amann J."/>
            <person name="Gellner K."/>
            <person name="Teeling H."/>
            <person name="Leuschner W.D."/>
            <person name="Gloeckner F.-O."/>
            <person name="Lupas A.N."/>
            <person name="Amann R."/>
            <person name="Klenk H.-P."/>
        </authorList>
    </citation>
    <scope>NUCLEOTIDE SEQUENCE [LARGE SCALE GENOMIC DNA]</scope>
    <source>
        <strain evidence="11">DSM 12343 / LSv54</strain>
    </source>
</reference>
<dbReference type="SUPFAM" id="SSF51905">
    <property type="entry name" value="FAD/NAD(P)-binding domain"/>
    <property type="match status" value="1"/>
</dbReference>
<organism evidence="10 11">
    <name type="scientific">Desulfotalea psychrophila (strain LSv54 / DSM 12343)</name>
    <dbReference type="NCBI Taxonomy" id="177439"/>
    <lineage>
        <taxon>Bacteria</taxon>
        <taxon>Pseudomonadati</taxon>
        <taxon>Thermodesulfobacteriota</taxon>
        <taxon>Desulfobulbia</taxon>
        <taxon>Desulfobulbales</taxon>
        <taxon>Desulfocapsaceae</taxon>
        <taxon>Desulfotalea</taxon>
    </lineage>
</organism>
<dbReference type="GO" id="GO:0016491">
    <property type="term" value="F:oxidoreductase activity"/>
    <property type="evidence" value="ECO:0007669"/>
    <property type="project" value="UniProtKB-KW"/>
</dbReference>
<dbReference type="InterPro" id="IPR017900">
    <property type="entry name" value="4Fe4S_Fe_S_CS"/>
</dbReference>
<evidence type="ECO:0000256" key="3">
    <source>
        <dbReference type="ARBA" id="ARBA00022485"/>
    </source>
</evidence>
<comment type="similarity">
    <text evidence="2">Belongs to the HdrA family.</text>
</comment>
<dbReference type="PANTHER" id="PTHR43498">
    <property type="entry name" value="FERREDOXIN:COB-COM HETERODISULFIDE REDUCTASE SUBUNIT A"/>
    <property type="match status" value="1"/>
</dbReference>
<dbReference type="Proteomes" id="UP000000602">
    <property type="component" value="Chromosome"/>
</dbReference>
<dbReference type="eggNOG" id="COG1148">
    <property type="taxonomic scope" value="Bacteria"/>
</dbReference>
<dbReference type="InterPro" id="IPR017896">
    <property type="entry name" value="4Fe4S_Fe-S-bd"/>
</dbReference>
<keyword evidence="6" id="KW-0560">Oxidoreductase</keyword>
<keyword evidence="4" id="KW-0479">Metal-binding</keyword>